<keyword evidence="3" id="KW-0012">Acyltransferase</keyword>
<reference evidence="3" key="1">
    <citation type="submission" date="2020-06" db="EMBL/GenBank/DDBJ databases">
        <title>Unique genomic features of the anaerobic methanotrophic archaea.</title>
        <authorList>
            <person name="Chadwick G.L."/>
            <person name="Skennerton C.T."/>
            <person name="Laso-Perez R."/>
            <person name="Leu A.O."/>
            <person name="Speth D.R."/>
            <person name="Yu H."/>
            <person name="Morgan-Lang C."/>
            <person name="Hatzenpichler R."/>
            <person name="Goudeau D."/>
            <person name="Malmstrom R."/>
            <person name="Brazelton W.J."/>
            <person name="Woyke T."/>
            <person name="Hallam S.J."/>
            <person name="Tyson G.W."/>
            <person name="Wegener G."/>
            <person name="Boetius A."/>
            <person name="Orphan V."/>
        </authorList>
    </citation>
    <scope>NUCLEOTIDE SEQUENCE</scope>
</reference>
<sequence length="363" mass="41215">MAQESNIYVRPMRLEEKKVVHNIMSRSFPLVQRWFFSFTPHVLVAEQNRQLLGATVLKLIPLPGNRKGGLIYWVFTAPEARGMGTGQKLIEAALHFFEDKGCEEIMACVEGSNTSSSKLFSTRGFSILSPGQQFQRYGIGILPLWVRILHYIDMGYFLWTRPGTKQPDNPALQWWGNVLMNALVLLLAMWSEIGFGDVNLTAFIAVPLMCVFFFGVRELAMRLTANGYGLSVRYRAWESGFPLNLAIALLFGFWYPVPGSVYPTQNGWRYRDLIPKLGPIAFAGALSVLLFIWGVWALLHFSVLPPETKTWINIAMIIGKSFVLFDIALIFFPFVSFNGRRIWDWNRVVWGVLAAVAVVVFFI</sequence>
<evidence type="ECO:0000256" key="1">
    <source>
        <dbReference type="SAM" id="Phobius"/>
    </source>
</evidence>
<dbReference type="SUPFAM" id="SSF55729">
    <property type="entry name" value="Acyl-CoA N-acyltransferases (Nat)"/>
    <property type="match status" value="1"/>
</dbReference>
<accession>A0A7G9Y6P3</accession>
<dbReference type="GO" id="GO:0035447">
    <property type="term" value="F:mycothiol synthase activity"/>
    <property type="evidence" value="ECO:0007669"/>
    <property type="project" value="UniProtKB-EC"/>
</dbReference>
<evidence type="ECO:0000313" key="3">
    <source>
        <dbReference type="EMBL" id="QNO43677.1"/>
    </source>
</evidence>
<dbReference type="InterPro" id="IPR000182">
    <property type="entry name" value="GNAT_dom"/>
</dbReference>
<dbReference type="EMBL" id="MT630878">
    <property type="protein sequence ID" value="QNO43968.1"/>
    <property type="molecule type" value="Genomic_DNA"/>
</dbReference>
<feature type="transmembrane region" description="Helical" evidence="1">
    <location>
        <begin position="241"/>
        <end position="257"/>
    </location>
</feature>
<dbReference type="EMBL" id="MT630849">
    <property type="protein sequence ID" value="QNO43677.1"/>
    <property type="molecule type" value="Genomic_DNA"/>
</dbReference>
<keyword evidence="3" id="KW-0808">Transferase</keyword>
<dbReference type="CDD" id="cd04301">
    <property type="entry name" value="NAT_SF"/>
    <property type="match status" value="1"/>
</dbReference>
<protein>
    <submittedName>
        <fullName evidence="3">Mycothiol acetyltransferase</fullName>
        <ecNumber evidence="3">2.3.1.189</ecNumber>
    </submittedName>
</protein>
<organism evidence="3">
    <name type="scientific">Candidatus Methanogaster sp. ANME-2c ERB4</name>
    <dbReference type="NCBI Taxonomy" id="2759911"/>
    <lineage>
        <taxon>Archaea</taxon>
        <taxon>Methanobacteriati</taxon>
        <taxon>Methanobacteriota</taxon>
        <taxon>Stenosarchaea group</taxon>
        <taxon>Methanomicrobia</taxon>
        <taxon>Methanosarcinales</taxon>
        <taxon>ANME-2 cluster</taxon>
        <taxon>Candidatus Methanogasteraceae</taxon>
        <taxon>Candidatus Methanogaster</taxon>
    </lineage>
</organism>
<keyword evidence="1" id="KW-0812">Transmembrane</keyword>
<dbReference type="EMBL" id="MT631444">
    <property type="protein sequence ID" value="QNO50642.1"/>
    <property type="molecule type" value="Genomic_DNA"/>
</dbReference>
<gene>
    <name evidence="3" type="primary">mshD</name>
    <name evidence="4" type="ORF">AECFJODE_00021</name>
    <name evidence="3" type="ORF">FICJDHNH_00017</name>
    <name evidence="5" type="ORF">PPJMCGDE_00013</name>
</gene>
<evidence type="ECO:0000259" key="2">
    <source>
        <dbReference type="PROSITE" id="PS51186"/>
    </source>
</evidence>
<keyword evidence="1" id="KW-0472">Membrane</keyword>
<dbReference type="PROSITE" id="PS51186">
    <property type="entry name" value="GNAT"/>
    <property type="match status" value="1"/>
</dbReference>
<dbReference type="InterPro" id="IPR016181">
    <property type="entry name" value="Acyl_CoA_acyltransferase"/>
</dbReference>
<dbReference type="Pfam" id="PF00583">
    <property type="entry name" value="Acetyltransf_1"/>
    <property type="match status" value="1"/>
</dbReference>
<dbReference type="AlphaFoldDB" id="A0A7G9Y6P3"/>
<proteinExistence type="predicted"/>
<name>A0A7G9Y6P3_9EURY</name>
<evidence type="ECO:0000313" key="4">
    <source>
        <dbReference type="EMBL" id="QNO43968.1"/>
    </source>
</evidence>
<feature type="transmembrane region" description="Helical" evidence="1">
    <location>
        <begin position="171"/>
        <end position="190"/>
    </location>
</feature>
<feature type="transmembrane region" description="Helical" evidence="1">
    <location>
        <begin position="277"/>
        <end position="299"/>
    </location>
</feature>
<feature type="domain" description="N-acetyltransferase" evidence="2">
    <location>
        <begin position="7"/>
        <end position="151"/>
    </location>
</feature>
<evidence type="ECO:0000313" key="5">
    <source>
        <dbReference type="EMBL" id="QNO50642.1"/>
    </source>
</evidence>
<dbReference type="Gene3D" id="3.40.630.30">
    <property type="match status" value="1"/>
</dbReference>
<feature type="transmembrane region" description="Helical" evidence="1">
    <location>
        <begin position="137"/>
        <end position="159"/>
    </location>
</feature>
<feature type="transmembrane region" description="Helical" evidence="1">
    <location>
        <begin position="202"/>
        <end position="220"/>
    </location>
</feature>
<keyword evidence="1" id="KW-1133">Transmembrane helix</keyword>
<dbReference type="EC" id="2.3.1.189" evidence="3"/>
<feature type="transmembrane region" description="Helical" evidence="1">
    <location>
        <begin position="345"/>
        <end position="362"/>
    </location>
</feature>
<feature type="transmembrane region" description="Helical" evidence="1">
    <location>
        <begin position="311"/>
        <end position="333"/>
    </location>
</feature>